<evidence type="ECO:0000313" key="3">
    <source>
        <dbReference type="EMBL" id="MBO2446307.1"/>
    </source>
</evidence>
<dbReference type="PANTHER" id="PTHR33744">
    <property type="entry name" value="CARBOHYDRATE DIACID REGULATOR"/>
    <property type="match status" value="1"/>
</dbReference>
<dbReference type="PANTHER" id="PTHR33744:SF1">
    <property type="entry name" value="DNA-BINDING TRANSCRIPTIONAL ACTIVATOR ADER"/>
    <property type="match status" value="1"/>
</dbReference>
<accession>A0A939P6D0</accession>
<evidence type="ECO:0000313" key="4">
    <source>
        <dbReference type="Proteomes" id="UP000669179"/>
    </source>
</evidence>
<protein>
    <submittedName>
        <fullName evidence="3">Helix-turn-helix domain-containing protein</fullName>
    </submittedName>
</protein>
<dbReference type="EMBL" id="JAGEOJ010000002">
    <property type="protein sequence ID" value="MBO2446307.1"/>
    <property type="molecule type" value="Genomic_DNA"/>
</dbReference>
<dbReference type="InterPro" id="IPR042070">
    <property type="entry name" value="PucR_C-HTH_sf"/>
</dbReference>
<dbReference type="AlphaFoldDB" id="A0A939P6D0"/>
<dbReference type="InterPro" id="IPR058663">
    <property type="entry name" value="PucR-like_N"/>
</dbReference>
<gene>
    <name evidence="3" type="ORF">J4573_04345</name>
</gene>
<evidence type="ECO:0000259" key="2">
    <source>
        <dbReference type="Pfam" id="PF25906"/>
    </source>
</evidence>
<proteinExistence type="predicted"/>
<keyword evidence="4" id="KW-1185">Reference proteome</keyword>
<feature type="domain" description="PucR C-terminal helix-turn-helix" evidence="1">
    <location>
        <begin position="355"/>
        <end position="410"/>
    </location>
</feature>
<comment type="caution">
    <text evidence="3">The sequence shown here is derived from an EMBL/GenBank/DDBJ whole genome shotgun (WGS) entry which is preliminary data.</text>
</comment>
<reference evidence="3" key="1">
    <citation type="submission" date="2021-03" db="EMBL/GenBank/DDBJ databases">
        <authorList>
            <person name="Kanchanasin P."/>
            <person name="Saeng-In P."/>
            <person name="Phongsopitanun W."/>
            <person name="Yuki M."/>
            <person name="Kudo T."/>
            <person name="Ohkuma M."/>
            <person name="Tanasupawat S."/>
        </authorList>
    </citation>
    <scope>NUCLEOTIDE SEQUENCE</scope>
    <source>
        <strain evidence="3">GKU 128</strain>
    </source>
</reference>
<dbReference type="Pfam" id="PF25906">
    <property type="entry name" value="PucR-like_N"/>
    <property type="match status" value="1"/>
</dbReference>
<feature type="domain" description="PucR-like N-terminal" evidence="2">
    <location>
        <begin position="37"/>
        <end position="199"/>
    </location>
</feature>
<dbReference type="InterPro" id="IPR051448">
    <property type="entry name" value="CdaR-like_regulators"/>
</dbReference>
<sequence length="425" mass="46544">MEYAVSLECRLSRPLQVDLVGTSDRLIELRLPVDGVPEKAAALRRHVPRIAQEAVREIERELPDYVRPHDPRYGKVIGQAVEWVIGHFIDLMMDPDRSSDEILLFFRGIGMGEAREGRSLDTWQAAMRIGAGVAVQRLTAESERAAQGFTPAATGMVAQAVFAYLDQIAIAVAEGHAEASSRAAGMLQGRRRDLLELLIGDPAPQPRAIRERADEAQWRVPESVAAVALVERGGTTGRPVLPPDALIGLHLDEPCLVLPDPDGPGRRHLLETGLRGWIAAVGPTVSPPESAKSLSLARRALDLARRGLIDGSGLVVAEDNMPVLVLTQDRELVERVAARRLAPLMEVRPAGRYRLAETLLAAIECGFNATEVAARLQVHPQTIRYRMRQLEELLGKDIADPGQRLELHMVVYSVMLNRPPDSEAG</sequence>
<evidence type="ECO:0000259" key="1">
    <source>
        <dbReference type="Pfam" id="PF13556"/>
    </source>
</evidence>
<organism evidence="3 4">
    <name type="scientific">Actinomadura barringtoniae</name>
    <dbReference type="NCBI Taxonomy" id="1427535"/>
    <lineage>
        <taxon>Bacteria</taxon>
        <taxon>Bacillati</taxon>
        <taxon>Actinomycetota</taxon>
        <taxon>Actinomycetes</taxon>
        <taxon>Streptosporangiales</taxon>
        <taxon>Thermomonosporaceae</taxon>
        <taxon>Actinomadura</taxon>
    </lineage>
</organism>
<dbReference type="Pfam" id="PF13556">
    <property type="entry name" value="HTH_30"/>
    <property type="match status" value="1"/>
</dbReference>
<dbReference type="Proteomes" id="UP000669179">
    <property type="component" value="Unassembled WGS sequence"/>
</dbReference>
<dbReference type="InterPro" id="IPR025736">
    <property type="entry name" value="PucR_C-HTH_dom"/>
</dbReference>
<dbReference type="Gene3D" id="1.10.10.2840">
    <property type="entry name" value="PucR C-terminal helix-turn-helix domain"/>
    <property type="match status" value="1"/>
</dbReference>
<name>A0A939P6D0_9ACTN</name>